<organism evidence="2">
    <name type="scientific">marine sediment metagenome</name>
    <dbReference type="NCBI Taxonomy" id="412755"/>
    <lineage>
        <taxon>unclassified sequences</taxon>
        <taxon>metagenomes</taxon>
        <taxon>ecological metagenomes</taxon>
    </lineage>
</organism>
<feature type="domain" description="FDX-ACB" evidence="1">
    <location>
        <begin position="1"/>
        <end position="28"/>
    </location>
</feature>
<gene>
    <name evidence="2" type="ORF">S01H4_19524</name>
</gene>
<dbReference type="AlphaFoldDB" id="X0ZFV6"/>
<dbReference type="SUPFAM" id="SSF54991">
    <property type="entry name" value="Anticodon-binding domain of PheRS"/>
    <property type="match status" value="1"/>
</dbReference>
<dbReference type="EMBL" id="BART01008714">
    <property type="protein sequence ID" value="GAG57057.1"/>
    <property type="molecule type" value="Genomic_DNA"/>
</dbReference>
<accession>X0ZFV6</accession>
<evidence type="ECO:0000259" key="1">
    <source>
        <dbReference type="PROSITE" id="PS51447"/>
    </source>
</evidence>
<protein>
    <recommendedName>
        <fullName evidence="1">FDX-ACB domain-containing protein</fullName>
    </recommendedName>
</protein>
<evidence type="ECO:0000313" key="2">
    <source>
        <dbReference type="EMBL" id="GAG57057.1"/>
    </source>
</evidence>
<feature type="non-terminal residue" evidence="2">
    <location>
        <position position="1"/>
    </location>
</feature>
<dbReference type="InterPro" id="IPR036690">
    <property type="entry name" value="Fdx_antiC-bd_sf"/>
</dbReference>
<dbReference type="InterPro" id="IPR005121">
    <property type="entry name" value="Fdx_antiC-bd"/>
</dbReference>
<dbReference type="PROSITE" id="PS51447">
    <property type="entry name" value="FDX_ACB"/>
    <property type="match status" value="1"/>
</dbReference>
<name>X0ZFV6_9ZZZZ</name>
<sequence>HTLTDDEVDRVQLQILDKLSSELGATLRS</sequence>
<reference evidence="2" key="1">
    <citation type="journal article" date="2014" name="Front. Microbiol.">
        <title>High frequency of phylogenetically diverse reductive dehalogenase-homologous genes in deep subseafloor sedimentary metagenomes.</title>
        <authorList>
            <person name="Kawai M."/>
            <person name="Futagami T."/>
            <person name="Toyoda A."/>
            <person name="Takaki Y."/>
            <person name="Nishi S."/>
            <person name="Hori S."/>
            <person name="Arai W."/>
            <person name="Tsubouchi T."/>
            <person name="Morono Y."/>
            <person name="Uchiyama I."/>
            <person name="Ito T."/>
            <person name="Fujiyama A."/>
            <person name="Inagaki F."/>
            <person name="Takami H."/>
        </authorList>
    </citation>
    <scope>NUCLEOTIDE SEQUENCE</scope>
    <source>
        <strain evidence="2">Expedition CK06-06</strain>
    </source>
</reference>
<proteinExistence type="predicted"/>
<comment type="caution">
    <text evidence="2">The sequence shown here is derived from an EMBL/GenBank/DDBJ whole genome shotgun (WGS) entry which is preliminary data.</text>
</comment>